<dbReference type="AlphaFoldDB" id="A0A4Z2HTL7"/>
<reference evidence="2 3" key="1">
    <citation type="submission" date="2019-03" db="EMBL/GenBank/DDBJ databases">
        <title>First draft genome of Liparis tanakae, snailfish: a comprehensive survey of snailfish specific genes.</title>
        <authorList>
            <person name="Kim W."/>
            <person name="Song I."/>
            <person name="Jeong J.-H."/>
            <person name="Kim D."/>
            <person name="Kim S."/>
            <person name="Ryu S."/>
            <person name="Song J.Y."/>
            <person name="Lee S.K."/>
        </authorList>
    </citation>
    <scope>NUCLEOTIDE SEQUENCE [LARGE SCALE GENOMIC DNA]</scope>
    <source>
        <tissue evidence="2">Muscle</tissue>
    </source>
</reference>
<keyword evidence="3" id="KW-1185">Reference proteome</keyword>
<dbReference type="EMBL" id="SRLO01000179">
    <property type="protein sequence ID" value="TNN69159.1"/>
    <property type="molecule type" value="Genomic_DNA"/>
</dbReference>
<feature type="compositionally biased region" description="Polar residues" evidence="1">
    <location>
        <begin position="61"/>
        <end position="76"/>
    </location>
</feature>
<sequence>MASSHSPTERKAVKSAAIKPTFSGLFLLRTDSDSQENHKPTFSVLMATDMSRFPGSLSRPLHTSPNSPVVGTNAGL</sequence>
<proteinExistence type="predicted"/>
<organism evidence="2 3">
    <name type="scientific">Liparis tanakae</name>
    <name type="common">Tanaka's snailfish</name>
    <dbReference type="NCBI Taxonomy" id="230148"/>
    <lineage>
        <taxon>Eukaryota</taxon>
        <taxon>Metazoa</taxon>
        <taxon>Chordata</taxon>
        <taxon>Craniata</taxon>
        <taxon>Vertebrata</taxon>
        <taxon>Euteleostomi</taxon>
        <taxon>Actinopterygii</taxon>
        <taxon>Neopterygii</taxon>
        <taxon>Teleostei</taxon>
        <taxon>Neoteleostei</taxon>
        <taxon>Acanthomorphata</taxon>
        <taxon>Eupercaria</taxon>
        <taxon>Perciformes</taxon>
        <taxon>Cottioidei</taxon>
        <taxon>Cottales</taxon>
        <taxon>Liparidae</taxon>
        <taxon>Liparis</taxon>
    </lineage>
</organism>
<comment type="caution">
    <text evidence="2">The sequence shown here is derived from an EMBL/GenBank/DDBJ whole genome shotgun (WGS) entry which is preliminary data.</text>
</comment>
<protein>
    <submittedName>
        <fullName evidence="2">Uncharacterized protein</fullName>
    </submittedName>
</protein>
<name>A0A4Z2HTL7_9TELE</name>
<evidence type="ECO:0000313" key="3">
    <source>
        <dbReference type="Proteomes" id="UP000314294"/>
    </source>
</evidence>
<evidence type="ECO:0000256" key="1">
    <source>
        <dbReference type="SAM" id="MobiDB-lite"/>
    </source>
</evidence>
<accession>A0A4Z2HTL7</accession>
<evidence type="ECO:0000313" key="2">
    <source>
        <dbReference type="EMBL" id="TNN69159.1"/>
    </source>
</evidence>
<feature type="region of interest" description="Disordered" evidence="1">
    <location>
        <begin position="55"/>
        <end position="76"/>
    </location>
</feature>
<gene>
    <name evidence="2" type="ORF">EYF80_020626</name>
</gene>
<dbReference type="Proteomes" id="UP000314294">
    <property type="component" value="Unassembled WGS sequence"/>
</dbReference>